<evidence type="ECO:0000313" key="4">
    <source>
        <dbReference type="Proteomes" id="UP000027238"/>
    </source>
</evidence>
<dbReference type="Pfam" id="PF25411">
    <property type="entry name" value="DUF7888"/>
    <property type="match status" value="1"/>
</dbReference>
<dbReference type="AlphaFoldDB" id="A0A066XZP5"/>
<name>A0A066XZP5_COLSU</name>
<dbReference type="OMA" id="INLRYQY"/>
<dbReference type="OrthoDB" id="3478218at2759"/>
<protein>
    <recommendedName>
        <fullName evidence="2">DUF7888 domain-containing protein</fullName>
    </recommendedName>
</protein>
<dbReference type="Proteomes" id="UP000027238">
    <property type="component" value="Unassembled WGS sequence"/>
</dbReference>
<dbReference type="HOGENOM" id="CLU_105121_1_0_1"/>
<keyword evidence="4" id="KW-1185">Reference proteome</keyword>
<gene>
    <name evidence="3" type="ORF">CSUB01_12041</name>
</gene>
<evidence type="ECO:0000256" key="1">
    <source>
        <dbReference type="SAM" id="SignalP"/>
    </source>
</evidence>
<evidence type="ECO:0000313" key="3">
    <source>
        <dbReference type="EMBL" id="KDN71460.1"/>
    </source>
</evidence>
<comment type="caution">
    <text evidence="3">The sequence shown here is derived from an EMBL/GenBank/DDBJ whole genome shotgun (WGS) entry which is preliminary data.</text>
</comment>
<feature type="chain" id="PRO_5001630872" description="DUF7888 domain-containing protein" evidence="1">
    <location>
        <begin position="22"/>
        <end position="147"/>
    </location>
</feature>
<dbReference type="STRING" id="1173701.A0A066XZP5"/>
<evidence type="ECO:0000259" key="2">
    <source>
        <dbReference type="Pfam" id="PF25411"/>
    </source>
</evidence>
<dbReference type="InterPro" id="IPR057210">
    <property type="entry name" value="DUF7888"/>
</dbReference>
<dbReference type="PANTHER" id="PTHR40845">
    <property type="match status" value="1"/>
</dbReference>
<feature type="domain" description="DUF7888" evidence="2">
    <location>
        <begin position="7"/>
        <end position="146"/>
    </location>
</feature>
<accession>A0A066XZP5</accession>
<proteinExistence type="predicted"/>
<keyword evidence="1" id="KW-0732">Signal</keyword>
<sequence>MRVSMIALAACCIGGASLATALPSSLGATLNGVRSINQQQEPKPEARKTFTQQQPELMWTRNPDYAKFPAAACYGLGYRLANETAFDGLIHANISGPGKEENYDCLYLEAPNQFFTNDDGGSLNLGVAFDPTRCSFDSETADLTCTH</sequence>
<organism evidence="3 4">
    <name type="scientific">Colletotrichum sublineola</name>
    <name type="common">Sorghum anthracnose fungus</name>
    <dbReference type="NCBI Taxonomy" id="1173701"/>
    <lineage>
        <taxon>Eukaryota</taxon>
        <taxon>Fungi</taxon>
        <taxon>Dikarya</taxon>
        <taxon>Ascomycota</taxon>
        <taxon>Pezizomycotina</taxon>
        <taxon>Sordariomycetes</taxon>
        <taxon>Hypocreomycetidae</taxon>
        <taxon>Glomerellales</taxon>
        <taxon>Glomerellaceae</taxon>
        <taxon>Colletotrichum</taxon>
        <taxon>Colletotrichum graminicola species complex</taxon>
    </lineage>
</organism>
<feature type="signal peptide" evidence="1">
    <location>
        <begin position="1"/>
        <end position="21"/>
    </location>
</feature>
<dbReference type="EMBL" id="JMSE01000182">
    <property type="protein sequence ID" value="KDN71460.1"/>
    <property type="molecule type" value="Genomic_DNA"/>
</dbReference>
<dbReference type="PANTHER" id="PTHR40845:SF1">
    <property type="match status" value="1"/>
</dbReference>
<reference evidence="4" key="1">
    <citation type="journal article" date="2014" name="Genome Announc.">
        <title>Draft genome sequence of Colletotrichum sublineola, a destructive pathogen of cultivated sorghum.</title>
        <authorList>
            <person name="Baroncelli R."/>
            <person name="Sanz-Martin J.M."/>
            <person name="Rech G.E."/>
            <person name="Sukno S.A."/>
            <person name="Thon M.R."/>
        </authorList>
    </citation>
    <scope>NUCLEOTIDE SEQUENCE [LARGE SCALE GENOMIC DNA]</scope>
    <source>
        <strain evidence="4">TX430BB</strain>
    </source>
</reference>